<evidence type="ECO:0000313" key="3">
    <source>
        <dbReference type="Proteomes" id="UP000518752"/>
    </source>
</evidence>
<protein>
    <recommendedName>
        <fullName evidence="4">MARVEL domain-containing protein</fullName>
    </recommendedName>
</protein>
<keyword evidence="3" id="KW-1185">Reference proteome</keyword>
<feature type="transmembrane region" description="Helical" evidence="1">
    <location>
        <begin position="130"/>
        <end position="149"/>
    </location>
</feature>
<keyword evidence="1" id="KW-1133">Transmembrane helix</keyword>
<name>A0A8H5I2A5_9AGAR</name>
<reference evidence="2 3" key="1">
    <citation type="journal article" date="2020" name="ISME J.">
        <title>Uncovering the hidden diversity of litter-decomposition mechanisms in mushroom-forming fungi.</title>
        <authorList>
            <person name="Floudas D."/>
            <person name="Bentzer J."/>
            <person name="Ahren D."/>
            <person name="Johansson T."/>
            <person name="Persson P."/>
            <person name="Tunlid A."/>
        </authorList>
    </citation>
    <scope>NUCLEOTIDE SEQUENCE [LARGE SCALE GENOMIC DNA]</scope>
    <source>
        <strain evidence="2 3">CBS 406.79</strain>
    </source>
</reference>
<gene>
    <name evidence="2" type="ORF">D9757_000361</name>
</gene>
<feature type="transmembrane region" description="Helical" evidence="1">
    <location>
        <begin position="40"/>
        <end position="64"/>
    </location>
</feature>
<feature type="transmembrane region" description="Helical" evidence="1">
    <location>
        <begin position="76"/>
        <end position="98"/>
    </location>
</feature>
<feature type="transmembrane region" description="Helical" evidence="1">
    <location>
        <begin position="12"/>
        <end position="34"/>
    </location>
</feature>
<organism evidence="2 3">
    <name type="scientific">Collybiopsis confluens</name>
    <dbReference type="NCBI Taxonomy" id="2823264"/>
    <lineage>
        <taxon>Eukaryota</taxon>
        <taxon>Fungi</taxon>
        <taxon>Dikarya</taxon>
        <taxon>Basidiomycota</taxon>
        <taxon>Agaricomycotina</taxon>
        <taxon>Agaricomycetes</taxon>
        <taxon>Agaricomycetidae</taxon>
        <taxon>Agaricales</taxon>
        <taxon>Marasmiineae</taxon>
        <taxon>Omphalotaceae</taxon>
        <taxon>Collybiopsis</taxon>
    </lineage>
</organism>
<dbReference type="Proteomes" id="UP000518752">
    <property type="component" value="Unassembled WGS sequence"/>
</dbReference>
<dbReference type="OrthoDB" id="3364107at2759"/>
<dbReference type="AlphaFoldDB" id="A0A8H5I2A5"/>
<keyword evidence="1" id="KW-0472">Membrane</keyword>
<proteinExistence type="predicted"/>
<accession>A0A8H5I2A5</accession>
<sequence length="210" mass="22848">MAFLSVMRLTVFIATLVCSVIVVALSAHFTWVTVTFDGVYFASVVVALTASVLSIISLSTMIALDFTRKGAFTSKVLTEVIWILVLWIVWVAAASLLAQDQEVLGVGVGCDDAFFPAACQEYNAIEAFSFLAWLSLLNYNITLLIYAIVGSARGTSPWSSSVKEGLLVPALDKQYPMNTGGTAYTEFYPPQQQYPDNGQLNHSLLRTAQV</sequence>
<keyword evidence="1" id="KW-0812">Transmembrane</keyword>
<evidence type="ECO:0000313" key="2">
    <source>
        <dbReference type="EMBL" id="KAF5393694.1"/>
    </source>
</evidence>
<evidence type="ECO:0000256" key="1">
    <source>
        <dbReference type="SAM" id="Phobius"/>
    </source>
</evidence>
<evidence type="ECO:0008006" key="4">
    <source>
        <dbReference type="Google" id="ProtNLM"/>
    </source>
</evidence>
<dbReference type="EMBL" id="JAACJN010000001">
    <property type="protein sequence ID" value="KAF5393694.1"/>
    <property type="molecule type" value="Genomic_DNA"/>
</dbReference>
<comment type="caution">
    <text evidence="2">The sequence shown here is derived from an EMBL/GenBank/DDBJ whole genome shotgun (WGS) entry which is preliminary data.</text>
</comment>